<dbReference type="Proteomes" id="UP000075682">
    <property type="component" value="Unassembled WGS sequence"/>
</dbReference>
<dbReference type="EMBL" id="LHZN01000118">
    <property type="protein sequence ID" value="KXV39480.1"/>
    <property type="molecule type" value="Genomic_DNA"/>
</dbReference>
<evidence type="ECO:0000313" key="6">
    <source>
        <dbReference type="Proteomes" id="UP000075682"/>
    </source>
</evidence>
<sequence>MGCDAMSNEEDRLHTHIWRAMQILLPEDVVAWSNENRRNGQREGARRKARGCIAGVPDMQFTHAGRTLYVEIKTPTGTVSKEQRALHKRLKSTGAPVAVCRCLDDVISFLSREGISLRGEVMA</sequence>
<comment type="caution">
    <text evidence="5">The sequence shown here is derived from an EMBL/GenBank/DDBJ whole genome shotgun (WGS) entry which is preliminary data.</text>
</comment>
<gene>
    <name evidence="5" type="ORF">AD941_05195</name>
</gene>
<dbReference type="AlphaFoldDB" id="A0AAW3QYL8"/>
<proteinExistence type="predicted"/>
<dbReference type="GO" id="GO:0003676">
    <property type="term" value="F:nucleic acid binding"/>
    <property type="evidence" value="ECO:0007669"/>
    <property type="project" value="InterPro"/>
</dbReference>
<organism evidence="5 6">
    <name type="scientific">Gluconobacter albidus</name>
    <dbReference type="NCBI Taxonomy" id="318683"/>
    <lineage>
        <taxon>Bacteria</taxon>
        <taxon>Pseudomonadati</taxon>
        <taxon>Pseudomonadota</taxon>
        <taxon>Alphaproteobacteria</taxon>
        <taxon>Acetobacterales</taxon>
        <taxon>Acetobacteraceae</taxon>
        <taxon>Gluconobacter</taxon>
    </lineage>
</organism>
<evidence type="ECO:0000256" key="2">
    <source>
        <dbReference type="ARBA" id="ARBA00022722"/>
    </source>
</evidence>
<dbReference type="Gene3D" id="3.40.1350.10">
    <property type="match status" value="1"/>
</dbReference>
<evidence type="ECO:0000259" key="4">
    <source>
        <dbReference type="SMART" id="SM00990"/>
    </source>
</evidence>
<dbReference type="GO" id="GO:0016788">
    <property type="term" value="F:hydrolase activity, acting on ester bonds"/>
    <property type="evidence" value="ECO:0007669"/>
    <property type="project" value="InterPro"/>
</dbReference>
<keyword evidence="3" id="KW-0378">Hydrolase</keyword>
<dbReference type="SMART" id="SM00990">
    <property type="entry name" value="VRR_NUC"/>
    <property type="match status" value="1"/>
</dbReference>
<dbReference type="Pfam" id="PF08774">
    <property type="entry name" value="VRR_NUC"/>
    <property type="match status" value="1"/>
</dbReference>
<evidence type="ECO:0000256" key="1">
    <source>
        <dbReference type="ARBA" id="ARBA00001946"/>
    </source>
</evidence>
<dbReference type="GO" id="GO:0004518">
    <property type="term" value="F:nuclease activity"/>
    <property type="evidence" value="ECO:0007669"/>
    <property type="project" value="UniProtKB-KW"/>
</dbReference>
<name>A0AAW3QYL8_9PROT</name>
<dbReference type="InterPro" id="IPR014883">
    <property type="entry name" value="VRR_NUC"/>
</dbReference>
<dbReference type="InterPro" id="IPR011856">
    <property type="entry name" value="tRNA_endonuc-like_dom_sf"/>
</dbReference>
<keyword evidence="2" id="KW-0540">Nuclease</keyword>
<feature type="domain" description="VRR-NUC" evidence="4">
    <location>
        <begin position="24"/>
        <end position="104"/>
    </location>
</feature>
<evidence type="ECO:0000313" key="5">
    <source>
        <dbReference type="EMBL" id="KXV39480.1"/>
    </source>
</evidence>
<reference evidence="5 6" key="1">
    <citation type="submission" date="2015-06" db="EMBL/GenBank/DDBJ databases">
        <title>Improved classification and identification of acetic acid bacteria using matrix-assisted laser desorption/ionization time-of-flight mass spectrometry; Gluconobacter nephelii and Gluconobacter uchimurae are later heterotypic synonyms of Gluconobacter japonicus and Gluconobacter oxydans, respectively.</title>
        <authorList>
            <person name="Li L."/>
            <person name="Cleenwerck I."/>
            <person name="De Vuyst L."/>
            <person name="Vandamme P."/>
        </authorList>
    </citation>
    <scope>NUCLEOTIDE SEQUENCE [LARGE SCALE GENOMIC DNA]</scope>
    <source>
        <strain evidence="5 6">LMG 1356</strain>
    </source>
</reference>
<evidence type="ECO:0000256" key="3">
    <source>
        <dbReference type="ARBA" id="ARBA00022801"/>
    </source>
</evidence>
<accession>A0AAW3QYL8</accession>
<comment type="cofactor">
    <cofactor evidence="1">
        <name>Mg(2+)</name>
        <dbReference type="ChEBI" id="CHEBI:18420"/>
    </cofactor>
</comment>
<protein>
    <recommendedName>
        <fullName evidence="4">VRR-NUC domain-containing protein</fullName>
    </recommendedName>
</protein>